<dbReference type="AlphaFoldDB" id="A0AA45AGR5"/>
<feature type="region of interest" description="Disordered" evidence="1">
    <location>
        <begin position="47"/>
        <end position="81"/>
    </location>
</feature>
<dbReference type="Proteomes" id="UP000236305">
    <property type="component" value="Unassembled WGS sequence"/>
</dbReference>
<proteinExistence type="predicted"/>
<organism evidence="2 3">
    <name type="scientific">Verticillium dahliae</name>
    <name type="common">Verticillium wilt</name>
    <dbReference type="NCBI Taxonomy" id="27337"/>
    <lineage>
        <taxon>Eukaryota</taxon>
        <taxon>Fungi</taxon>
        <taxon>Dikarya</taxon>
        <taxon>Ascomycota</taxon>
        <taxon>Pezizomycotina</taxon>
        <taxon>Sordariomycetes</taxon>
        <taxon>Hypocreomycetidae</taxon>
        <taxon>Glomerellales</taxon>
        <taxon>Plectosphaerellaceae</taxon>
        <taxon>Verticillium</taxon>
    </lineage>
</organism>
<accession>A0AA45AGR5</accession>
<feature type="compositionally biased region" description="Low complexity" evidence="1">
    <location>
        <begin position="47"/>
        <end position="57"/>
    </location>
</feature>
<name>A0AA45AGR5_VERDA</name>
<evidence type="ECO:0000313" key="2">
    <source>
        <dbReference type="EMBL" id="PNH26390.1"/>
    </source>
</evidence>
<comment type="caution">
    <text evidence="2">The sequence shown here is derived from an EMBL/GenBank/DDBJ whole genome shotgun (WGS) entry which is preliminary data.</text>
</comment>
<protein>
    <submittedName>
        <fullName evidence="2">Uncharacterized protein</fullName>
    </submittedName>
</protein>
<evidence type="ECO:0000313" key="3">
    <source>
        <dbReference type="Proteomes" id="UP000236305"/>
    </source>
</evidence>
<dbReference type="EMBL" id="MPSH01000068">
    <property type="protein sequence ID" value="PNH26390.1"/>
    <property type="molecule type" value="Genomic_DNA"/>
</dbReference>
<feature type="compositionally biased region" description="Acidic residues" evidence="1">
    <location>
        <begin position="58"/>
        <end position="69"/>
    </location>
</feature>
<feature type="compositionally biased region" description="Low complexity" evidence="1">
    <location>
        <begin position="19"/>
        <end position="30"/>
    </location>
</feature>
<reference evidence="2 3" key="1">
    <citation type="submission" date="2017-12" db="EMBL/GenBank/DDBJ databases">
        <title>Comparative genomics yields insights into virulence evolution of Verticillium dahliae.</title>
        <authorList>
            <person name="Fan R."/>
            <person name="Armitage A.D."/>
            <person name="Cascant-Lopez E."/>
            <person name="Sobczyk M."/>
            <person name="Cockerton H.M."/>
            <person name="Harrison R.J."/>
        </authorList>
    </citation>
    <scope>NUCLEOTIDE SEQUENCE [LARGE SCALE GENOMIC DNA]</scope>
    <source>
        <strain evidence="2 3">12008</strain>
    </source>
</reference>
<evidence type="ECO:0000256" key="1">
    <source>
        <dbReference type="SAM" id="MobiDB-lite"/>
    </source>
</evidence>
<feature type="region of interest" description="Disordered" evidence="1">
    <location>
        <begin position="1"/>
        <end position="35"/>
    </location>
</feature>
<sequence>MVPTTPKGPRGQDAGYSRAPNANDAGYAADAGDDGEATTANVINTIGSTNTTNATDTIYDDDDDGDDGDGGGGNNSGTRTDRSRAFVSAGLAGHPLPNDLDGGRRRALVRLLASHDARRPGEHPERWPTEAIPGLRTHDGFRCLRCESGGAFLTRDLPGMHRHISKQHQEKPSAHKMKQRPVPWEACKLQTFFSEPGAIRYFVVRVGGNTDQTVDAGEGRESDLDAGEASFFRSLDDDAKAADEDAKAGARVVEGLRRKGEIQAAFAVPRKGDDISSEEPELGAILDGMEEVLTETHRWCFDGPECRLTWPRQLALSRFRTSDSVTQKMRAFDPKKARSTVNTNFLYWKQLLSFYFHVIHRGRHFTKEDRTQTPEDCIRPTK</sequence>
<gene>
    <name evidence="2" type="ORF">BJF96_g10316</name>
</gene>